<dbReference type="OrthoDB" id="9812409at2"/>
<keyword evidence="1" id="KW-1133">Transmembrane helix</keyword>
<dbReference type="EMBL" id="LT629690">
    <property type="protein sequence ID" value="SDF77924.1"/>
    <property type="molecule type" value="Genomic_DNA"/>
</dbReference>
<feature type="transmembrane region" description="Helical" evidence="1">
    <location>
        <begin position="82"/>
        <end position="111"/>
    </location>
</feature>
<keyword evidence="4" id="KW-1185">Reference proteome</keyword>
<evidence type="ECO:0000313" key="3">
    <source>
        <dbReference type="EMBL" id="SDF77924.1"/>
    </source>
</evidence>
<keyword evidence="1" id="KW-0812">Transmembrane</keyword>
<keyword evidence="1" id="KW-0472">Membrane</keyword>
<gene>
    <name evidence="3" type="ORF">SAMN05444167_3286</name>
</gene>
<evidence type="ECO:0000259" key="2">
    <source>
        <dbReference type="Pfam" id="PF13548"/>
    </source>
</evidence>
<protein>
    <submittedName>
        <fullName evidence="3">Uncharacterized membrane protein</fullName>
    </submittedName>
</protein>
<reference evidence="3 4" key="1">
    <citation type="submission" date="2016-10" db="EMBL/GenBank/DDBJ databases">
        <authorList>
            <person name="de Groot N.N."/>
        </authorList>
    </citation>
    <scope>NUCLEOTIDE SEQUENCE [LARGE SCALE GENOMIC DNA]</scope>
    <source>
        <strain evidence="3 4">GAS232</strain>
    </source>
</reference>
<dbReference type="Pfam" id="PF13548">
    <property type="entry name" value="DUF4126"/>
    <property type="match status" value="1"/>
</dbReference>
<evidence type="ECO:0000313" key="4">
    <source>
        <dbReference type="Proteomes" id="UP000182427"/>
    </source>
</evidence>
<name>A0A1G7NV70_9BACT</name>
<accession>A0A1G7NV70</accession>
<sequence length="170" mass="18068">MNLLLVALLGGCSGLRTFTPLAVLCWFAWRNVIHFSGWRNFTASLITVIIVTVIALGELINDKLPKTPSRLIPPQQIARMTAAGFVGLLVAQPLLLSPILAIVTGAIGAVVGTYTGWFVRSRTVAALKCPDLPIALLEDAVAIGLSITFLHLIAVHSVLFLGNQGIGFGK</sequence>
<dbReference type="RefSeq" id="WP_083346105.1">
    <property type="nucleotide sequence ID" value="NZ_LT629690.1"/>
</dbReference>
<feature type="domain" description="DUF4126" evidence="2">
    <location>
        <begin position="3"/>
        <end position="152"/>
    </location>
</feature>
<evidence type="ECO:0000256" key="1">
    <source>
        <dbReference type="SAM" id="Phobius"/>
    </source>
</evidence>
<feature type="transmembrane region" description="Helical" evidence="1">
    <location>
        <begin position="140"/>
        <end position="161"/>
    </location>
</feature>
<organism evidence="3 4">
    <name type="scientific">Terriglobus roseus</name>
    <dbReference type="NCBI Taxonomy" id="392734"/>
    <lineage>
        <taxon>Bacteria</taxon>
        <taxon>Pseudomonadati</taxon>
        <taxon>Acidobacteriota</taxon>
        <taxon>Terriglobia</taxon>
        <taxon>Terriglobales</taxon>
        <taxon>Acidobacteriaceae</taxon>
        <taxon>Terriglobus</taxon>
    </lineage>
</organism>
<dbReference type="AlphaFoldDB" id="A0A1G7NV70"/>
<proteinExistence type="predicted"/>
<dbReference type="InterPro" id="IPR025196">
    <property type="entry name" value="DUF4126"/>
</dbReference>
<feature type="transmembrane region" description="Helical" evidence="1">
    <location>
        <begin position="41"/>
        <end position="61"/>
    </location>
</feature>
<dbReference type="Proteomes" id="UP000182427">
    <property type="component" value="Chromosome I"/>
</dbReference>